<dbReference type="Proteomes" id="UP000033220">
    <property type="component" value="Chromosome DSM 122"/>
</dbReference>
<dbReference type="STRING" id="1150469.RSPPHO_00993"/>
<evidence type="ECO:0000313" key="2">
    <source>
        <dbReference type="EMBL" id="CCG07619.1"/>
    </source>
</evidence>
<dbReference type="Pfam" id="PF06698">
    <property type="entry name" value="DUF1192"/>
    <property type="match status" value="1"/>
</dbReference>
<organism evidence="2 3">
    <name type="scientific">Pararhodospirillum photometricum DSM 122</name>
    <dbReference type="NCBI Taxonomy" id="1150469"/>
    <lineage>
        <taxon>Bacteria</taxon>
        <taxon>Pseudomonadati</taxon>
        <taxon>Pseudomonadota</taxon>
        <taxon>Alphaproteobacteria</taxon>
        <taxon>Rhodospirillales</taxon>
        <taxon>Rhodospirillaceae</taxon>
        <taxon>Pararhodospirillum</taxon>
    </lineage>
</organism>
<sequence length="70" mass="7776">MVGRGKMDLDDRPVHPPRPPMPAPLDDMSLGDLEDYIHTLEAEIARTRAHIATRSGQRTAAERLFRAASP</sequence>
<accession>H6SRU0</accession>
<keyword evidence="3" id="KW-1185">Reference proteome</keyword>
<evidence type="ECO:0000256" key="1">
    <source>
        <dbReference type="SAM" id="MobiDB-lite"/>
    </source>
</evidence>
<evidence type="ECO:0008006" key="4">
    <source>
        <dbReference type="Google" id="ProtNLM"/>
    </source>
</evidence>
<dbReference type="PATRIC" id="fig|1150469.3.peg.1132"/>
<dbReference type="KEGG" id="rpm:RSPPHO_00993"/>
<dbReference type="EMBL" id="HE663493">
    <property type="protein sequence ID" value="CCG07619.1"/>
    <property type="molecule type" value="Genomic_DNA"/>
</dbReference>
<dbReference type="AlphaFoldDB" id="H6SRU0"/>
<proteinExistence type="predicted"/>
<feature type="compositionally biased region" description="Basic and acidic residues" evidence="1">
    <location>
        <begin position="1"/>
        <end position="14"/>
    </location>
</feature>
<gene>
    <name evidence="2" type="ORF">RSPPHO_00993</name>
</gene>
<dbReference type="InterPro" id="IPR009579">
    <property type="entry name" value="DUF1192"/>
</dbReference>
<feature type="region of interest" description="Disordered" evidence="1">
    <location>
        <begin position="1"/>
        <end position="29"/>
    </location>
</feature>
<reference evidence="2 3" key="1">
    <citation type="submission" date="2012-02" db="EMBL/GenBank/DDBJ databases">
        <title>Shotgun genome sequence of Phaeospirillum photometricum DSM 122.</title>
        <authorList>
            <person name="Duquesne K."/>
            <person name="Sturgis J."/>
        </authorList>
    </citation>
    <scope>NUCLEOTIDE SEQUENCE [LARGE SCALE GENOMIC DNA]</scope>
    <source>
        <strain evidence="3">DSM122</strain>
    </source>
</reference>
<evidence type="ECO:0000313" key="3">
    <source>
        <dbReference type="Proteomes" id="UP000033220"/>
    </source>
</evidence>
<dbReference type="HOGENOM" id="CLU_189918_1_1_5"/>
<name>H6SRU0_PARPM</name>
<protein>
    <recommendedName>
        <fullName evidence="4">DUF1192 domain-containing protein</fullName>
    </recommendedName>
</protein>